<dbReference type="GO" id="GO:0001228">
    <property type="term" value="F:DNA-binding transcription activator activity, RNA polymerase II-specific"/>
    <property type="evidence" value="ECO:0007669"/>
    <property type="project" value="InterPro"/>
</dbReference>
<proteinExistence type="predicted"/>
<dbReference type="SUPFAM" id="SSF56784">
    <property type="entry name" value="HAD-like"/>
    <property type="match status" value="1"/>
</dbReference>
<dbReference type="InterPro" id="IPR043020">
    <property type="entry name" value="GCM_large"/>
</dbReference>
<dbReference type="InterPro" id="IPR023214">
    <property type="entry name" value="HAD_sf"/>
</dbReference>
<accession>A0AAW1LNI4</accession>
<dbReference type="GO" id="GO:0000978">
    <property type="term" value="F:RNA polymerase II cis-regulatory region sequence-specific DNA binding"/>
    <property type="evidence" value="ECO:0007669"/>
    <property type="project" value="TreeGrafter"/>
</dbReference>
<dbReference type="InterPro" id="IPR036412">
    <property type="entry name" value="HAD-like_sf"/>
</dbReference>
<dbReference type="Pfam" id="PF03615">
    <property type="entry name" value="GCM"/>
    <property type="match status" value="1"/>
</dbReference>
<dbReference type="Gene3D" id="2.20.25.670">
    <property type="entry name" value="GCM domain, large subdomain"/>
    <property type="match status" value="1"/>
</dbReference>
<dbReference type="Proteomes" id="UP001458880">
    <property type="component" value="Unassembled WGS sequence"/>
</dbReference>
<keyword evidence="1" id="KW-0217">Developmental protein</keyword>
<evidence type="ECO:0000256" key="6">
    <source>
        <dbReference type="SAM" id="MobiDB-lite"/>
    </source>
</evidence>
<keyword evidence="9" id="KW-1185">Reference proteome</keyword>
<dbReference type="InterPro" id="IPR041492">
    <property type="entry name" value="HAD_2"/>
</dbReference>
<protein>
    <submittedName>
        <fullName evidence="8">GCM motif protein</fullName>
    </submittedName>
</protein>
<comment type="caution">
    <text evidence="8">The sequence shown here is derived from an EMBL/GenBank/DDBJ whole genome shotgun (WGS) entry which is preliminary data.</text>
</comment>
<feature type="domain" description="GCM" evidence="7">
    <location>
        <begin position="11"/>
        <end position="167"/>
    </location>
</feature>
<dbReference type="InterPro" id="IPR003902">
    <property type="entry name" value="Tscrpt_reg_GCM"/>
</dbReference>
<evidence type="ECO:0000256" key="2">
    <source>
        <dbReference type="ARBA" id="ARBA00023015"/>
    </source>
</evidence>
<dbReference type="Gene3D" id="1.10.150.240">
    <property type="entry name" value="Putative phosphatase, domain 2"/>
    <property type="match status" value="1"/>
</dbReference>
<dbReference type="GO" id="GO:0042063">
    <property type="term" value="P:gliogenesis"/>
    <property type="evidence" value="ECO:0007669"/>
    <property type="project" value="TreeGrafter"/>
</dbReference>
<dbReference type="SUPFAM" id="SSF90073">
    <property type="entry name" value="GCM domain"/>
    <property type="match status" value="1"/>
</dbReference>
<dbReference type="PANTHER" id="PTHR12414">
    <property type="entry name" value="GLIAL CELLS MISSING RELATED/GLIDE"/>
    <property type="match status" value="1"/>
</dbReference>
<name>A0AAW1LNI4_POPJA</name>
<keyword evidence="4" id="KW-0804">Transcription</keyword>
<dbReference type="GO" id="GO:0005634">
    <property type="term" value="C:nucleus"/>
    <property type="evidence" value="ECO:0007669"/>
    <property type="project" value="TreeGrafter"/>
</dbReference>
<feature type="compositionally biased region" description="Low complexity" evidence="6">
    <location>
        <begin position="355"/>
        <end position="364"/>
    </location>
</feature>
<dbReference type="SFLD" id="SFLDG01129">
    <property type="entry name" value="C1.5:_HAD__Beta-PGM__Phosphata"/>
    <property type="match status" value="1"/>
</dbReference>
<dbReference type="InterPro" id="IPR006439">
    <property type="entry name" value="HAD-SF_hydro_IA"/>
</dbReference>
<dbReference type="InterPro" id="IPR039791">
    <property type="entry name" value="GCM"/>
</dbReference>
<dbReference type="SFLD" id="SFLDS00003">
    <property type="entry name" value="Haloacid_Dehalogenase"/>
    <property type="match status" value="1"/>
</dbReference>
<dbReference type="InterPro" id="IPR043021">
    <property type="entry name" value="GCM_small"/>
</dbReference>
<evidence type="ECO:0000256" key="3">
    <source>
        <dbReference type="ARBA" id="ARBA00023125"/>
    </source>
</evidence>
<dbReference type="PANTHER" id="PTHR12414:SF8">
    <property type="entry name" value="TRANSCRIPTION FACTOR GLIAL CELLS MISSING-RELATED"/>
    <property type="match status" value="1"/>
</dbReference>
<evidence type="ECO:0000256" key="5">
    <source>
        <dbReference type="ARBA" id="ARBA00023242"/>
    </source>
</evidence>
<evidence type="ECO:0000256" key="1">
    <source>
        <dbReference type="ARBA" id="ARBA00022473"/>
    </source>
</evidence>
<feature type="region of interest" description="Disordered" evidence="6">
    <location>
        <begin position="354"/>
        <end position="382"/>
    </location>
</feature>
<keyword evidence="5" id="KW-0539">Nucleus</keyword>
<dbReference type="InterPro" id="IPR036115">
    <property type="entry name" value="GCM_dom_sf"/>
</dbReference>
<organism evidence="8 9">
    <name type="scientific">Popillia japonica</name>
    <name type="common">Japanese beetle</name>
    <dbReference type="NCBI Taxonomy" id="7064"/>
    <lineage>
        <taxon>Eukaryota</taxon>
        <taxon>Metazoa</taxon>
        <taxon>Ecdysozoa</taxon>
        <taxon>Arthropoda</taxon>
        <taxon>Hexapoda</taxon>
        <taxon>Insecta</taxon>
        <taxon>Pterygota</taxon>
        <taxon>Neoptera</taxon>
        <taxon>Endopterygota</taxon>
        <taxon>Coleoptera</taxon>
        <taxon>Polyphaga</taxon>
        <taxon>Scarabaeiformia</taxon>
        <taxon>Scarabaeidae</taxon>
        <taxon>Rutelinae</taxon>
        <taxon>Popillia</taxon>
    </lineage>
</organism>
<dbReference type="InterPro" id="IPR023198">
    <property type="entry name" value="PGP-like_dom2"/>
</dbReference>
<sequence>MNCRVPYNSSQDWDINDSTIPRISEYDGFSEWADGHCRLVYRADSEEAKRHSSGWAMRNTNNHNVHILKKSCLGVLVCSLRCTLPSGDTVHLRPAICDKARKKQQGKPCPNRQCSGRLEILACRGHCGYPVTHFWRHTEHAIFFQAKGIHDHPKPEAKSTSEARRSLGSGRRVRGLAVLLAREANLNSKLMPLREPTKRQCREIIQNSRILNPPPLINDQEKNYCSCPPFECICIQNLNHSVNHQYQHHSPTSYQPAQNLEQYWSSQEGNHLHNQQFSNDINVNLNNQYDFSNISADLFQPEEIFQLDQPIKPDFVQQNDIARSPPTLLDLGSGTIHREFKTEEYWQQNITNLVSDDSNNSSNSRLYFNSSPDNSQLSVNNSPALSQNDVNYVGTKLEDIYNIPKYEYFNQIQDNDYKCGQFPEISDSKFLFGEDTNLVNNFETHYNKNAYKNYNFDSRFVEKYDAPQFVDYTAILNIEIVSNCVGENRNTKMNRAVISTKPAFKRVTHLIFDMDGLLLDTEGIYTKVITNIAKRCGKVYTTDVRLKLLGTKEADVSKIAVREMQLPMTWQEFQKEFAHNSSIMLRKCPLMPGAEKFVHHMYAKKIPMAVATSSTQESMDYKTEHLKEFFSLFHHKVAGGTDSEVKHGKPSPDIFLVCASRFLDKPKPEHCLVLEDAPNGVRGAIDAGMQCVMIPDPEVPPELCTHATQTIDSMTKIKPEDFGLPPFKN</sequence>
<dbReference type="FunFam" id="3.40.50.1000:FF:000055">
    <property type="entry name" value="Haloacid dehalogenase-like hydrolase family protein"/>
    <property type="match status" value="1"/>
</dbReference>
<gene>
    <name evidence="8" type="ORF">QE152_g11064</name>
</gene>
<evidence type="ECO:0000313" key="8">
    <source>
        <dbReference type="EMBL" id="KAK9737032.1"/>
    </source>
</evidence>
<evidence type="ECO:0000256" key="4">
    <source>
        <dbReference type="ARBA" id="ARBA00023163"/>
    </source>
</evidence>
<dbReference type="PROSITE" id="PS50807">
    <property type="entry name" value="GCM"/>
    <property type="match status" value="1"/>
</dbReference>
<keyword evidence="2" id="KW-0805">Transcription regulation</keyword>
<dbReference type="AlphaFoldDB" id="A0AAW1LNI4"/>
<dbReference type="Gene3D" id="3.30.70.3530">
    <property type="entry name" value="GCM motif"/>
    <property type="match status" value="1"/>
</dbReference>
<feature type="compositionally biased region" description="Polar residues" evidence="6">
    <location>
        <begin position="365"/>
        <end position="382"/>
    </location>
</feature>
<evidence type="ECO:0000313" key="9">
    <source>
        <dbReference type="Proteomes" id="UP001458880"/>
    </source>
</evidence>
<dbReference type="NCBIfam" id="TIGR01509">
    <property type="entry name" value="HAD-SF-IA-v3"/>
    <property type="match status" value="1"/>
</dbReference>
<reference evidence="8 9" key="1">
    <citation type="journal article" date="2024" name="BMC Genomics">
        <title>De novo assembly and annotation of Popillia japonica's genome with initial clues to its potential as an invasive pest.</title>
        <authorList>
            <person name="Cucini C."/>
            <person name="Boschi S."/>
            <person name="Funari R."/>
            <person name="Cardaioli E."/>
            <person name="Iannotti N."/>
            <person name="Marturano G."/>
            <person name="Paoli F."/>
            <person name="Bruttini M."/>
            <person name="Carapelli A."/>
            <person name="Frati F."/>
            <person name="Nardi F."/>
        </authorList>
    </citation>
    <scope>NUCLEOTIDE SEQUENCE [LARGE SCALE GENOMIC DNA]</scope>
    <source>
        <strain evidence="8">DMR45628</strain>
    </source>
</reference>
<evidence type="ECO:0000259" key="7">
    <source>
        <dbReference type="PROSITE" id="PS50807"/>
    </source>
</evidence>
<dbReference type="Pfam" id="PF13419">
    <property type="entry name" value="HAD_2"/>
    <property type="match status" value="1"/>
</dbReference>
<dbReference type="Gene3D" id="3.40.50.1000">
    <property type="entry name" value="HAD superfamily/HAD-like"/>
    <property type="match status" value="1"/>
</dbReference>
<keyword evidence="3" id="KW-0238">DNA-binding</keyword>
<dbReference type="EMBL" id="JASPKY010000105">
    <property type="protein sequence ID" value="KAK9737032.1"/>
    <property type="molecule type" value="Genomic_DNA"/>
</dbReference>